<dbReference type="Proteomes" id="UP001074726">
    <property type="component" value="Unassembled WGS sequence"/>
</dbReference>
<evidence type="ECO:0000256" key="1">
    <source>
        <dbReference type="SAM" id="Phobius"/>
    </source>
</evidence>
<protein>
    <recommendedName>
        <fullName evidence="4">DUF4386 family protein</fullName>
    </recommendedName>
</protein>
<dbReference type="EMBL" id="JAPPUX010000002">
    <property type="protein sequence ID" value="MCY4726443.1"/>
    <property type="molecule type" value="Genomic_DNA"/>
</dbReference>
<feature type="transmembrane region" description="Helical" evidence="1">
    <location>
        <begin position="216"/>
        <end position="232"/>
    </location>
</feature>
<feature type="transmembrane region" description="Helical" evidence="1">
    <location>
        <begin position="118"/>
        <end position="143"/>
    </location>
</feature>
<gene>
    <name evidence="2" type="ORF">NYO98_09145</name>
</gene>
<name>A0ABT4CBU7_9ACTN</name>
<accession>A0ABT4CBU7</accession>
<feature type="transmembrane region" description="Helical" evidence="1">
    <location>
        <begin position="193"/>
        <end position="210"/>
    </location>
</feature>
<feature type="transmembrane region" description="Helical" evidence="1">
    <location>
        <begin position="82"/>
        <end position="106"/>
    </location>
</feature>
<organism evidence="2 3">
    <name type="scientific">Nocardioides pini</name>
    <dbReference type="NCBI Taxonomy" id="2975053"/>
    <lineage>
        <taxon>Bacteria</taxon>
        <taxon>Bacillati</taxon>
        <taxon>Actinomycetota</taxon>
        <taxon>Actinomycetes</taxon>
        <taxon>Propionibacteriales</taxon>
        <taxon>Nocardioidaceae</taxon>
        <taxon>Nocardioides</taxon>
    </lineage>
</organism>
<dbReference type="InterPro" id="IPR025495">
    <property type="entry name" value="DUF4386"/>
</dbReference>
<reference evidence="2" key="1">
    <citation type="submission" date="2022-08" db="EMBL/GenBank/DDBJ databases">
        <title>Genome sequencing of Nocardioides sp. STR2.</title>
        <authorList>
            <person name="So Y."/>
        </authorList>
    </citation>
    <scope>NUCLEOTIDE SEQUENCE</scope>
    <source>
        <strain evidence="2">STR2</strain>
    </source>
</reference>
<feature type="transmembrane region" description="Helical" evidence="1">
    <location>
        <begin position="163"/>
        <end position="188"/>
    </location>
</feature>
<feature type="transmembrane region" description="Helical" evidence="1">
    <location>
        <begin position="37"/>
        <end position="58"/>
    </location>
</feature>
<evidence type="ECO:0000313" key="2">
    <source>
        <dbReference type="EMBL" id="MCY4726443.1"/>
    </source>
</evidence>
<sequence length="239" mass="24975">MHESTLPTVGDWAREVVPAEADVHNKGRRSRAADRRLATVLATAMVAAPLAMTAWFLVEPAVLPREDAQVFLASVASSPGRYLAGTILVALSGLAGMVAAFGLARVLGQRLPRLGRVIGVLTFLSGAGLLVQVGFRSFVWSLVDPGSVPASSVESFHRFQTGGLFDVLVAPGLVFGGLATLLTVGALLRTRMVPLWVPGAMVVGLVLASGEFADPVTVAGAAVGALANLRLARELFRRD</sequence>
<keyword evidence="3" id="KW-1185">Reference proteome</keyword>
<proteinExistence type="predicted"/>
<evidence type="ECO:0008006" key="4">
    <source>
        <dbReference type="Google" id="ProtNLM"/>
    </source>
</evidence>
<dbReference type="Pfam" id="PF14329">
    <property type="entry name" value="DUF4386"/>
    <property type="match status" value="1"/>
</dbReference>
<evidence type="ECO:0000313" key="3">
    <source>
        <dbReference type="Proteomes" id="UP001074726"/>
    </source>
</evidence>
<comment type="caution">
    <text evidence="2">The sequence shown here is derived from an EMBL/GenBank/DDBJ whole genome shotgun (WGS) entry which is preliminary data.</text>
</comment>
<dbReference type="RefSeq" id="WP_268111311.1">
    <property type="nucleotide sequence ID" value="NZ_JAPPUX010000002.1"/>
</dbReference>
<keyword evidence="1" id="KW-0472">Membrane</keyword>
<keyword evidence="1" id="KW-0812">Transmembrane</keyword>
<keyword evidence="1" id="KW-1133">Transmembrane helix</keyword>